<evidence type="ECO:0000313" key="3">
    <source>
        <dbReference type="Proteomes" id="UP001174936"/>
    </source>
</evidence>
<gene>
    <name evidence="2" type="ORF">B0T16DRAFT_444671</name>
</gene>
<evidence type="ECO:0000256" key="1">
    <source>
        <dbReference type="SAM" id="Phobius"/>
    </source>
</evidence>
<dbReference type="EMBL" id="JAULSV010000003">
    <property type="protein sequence ID" value="KAK0648700.1"/>
    <property type="molecule type" value="Genomic_DNA"/>
</dbReference>
<name>A0AA39YB52_9PEZI</name>
<keyword evidence="1" id="KW-0472">Membrane</keyword>
<evidence type="ECO:0000313" key="2">
    <source>
        <dbReference type="EMBL" id="KAK0648700.1"/>
    </source>
</evidence>
<reference evidence="2" key="1">
    <citation type="submission" date="2023-06" db="EMBL/GenBank/DDBJ databases">
        <title>Genome-scale phylogeny and comparative genomics of the fungal order Sordariales.</title>
        <authorList>
            <consortium name="Lawrence Berkeley National Laboratory"/>
            <person name="Hensen N."/>
            <person name="Bonometti L."/>
            <person name="Westerberg I."/>
            <person name="Brannstrom I.O."/>
            <person name="Guillou S."/>
            <person name="Cros-Aarteil S."/>
            <person name="Calhoun S."/>
            <person name="Haridas S."/>
            <person name="Kuo A."/>
            <person name="Mondo S."/>
            <person name="Pangilinan J."/>
            <person name="Riley R."/>
            <person name="Labutti K."/>
            <person name="Andreopoulos B."/>
            <person name="Lipzen A."/>
            <person name="Chen C."/>
            <person name="Yanf M."/>
            <person name="Daum C."/>
            <person name="Ng V."/>
            <person name="Clum A."/>
            <person name="Steindorff A."/>
            <person name="Ohm R."/>
            <person name="Martin F."/>
            <person name="Silar P."/>
            <person name="Natvig D."/>
            <person name="Lalanne C."/>
            <person name="Gautier V."/>
            <person name="Ament-Velasquez S.L."/>
            <person name="Kruys A."/>
            <person name="Hutchinson M.I."/>
            <person name="Powell A.J."/>
            <person name="Barry K."/>
            <person name="Miller A.N."/>
            <person name="Grigoriev I.V."/>
            <person name="Debuchy R."/>
            <person name="Gladieux P."/>
            <person name="Thoren M.H."/>
            <person name="Johannesson H."/>
        </authorList>
    </citation>
    <scope>NUCLEOTIDE SEQUENCE</scope>
    <source>
        <strain evidence="2">SMH2532-1</strain>
    </source>
</reference>
<feature type="transmembrane region" description="Helical" evidence="1">
    <location>
        <begin position="12"/>
        <end position="31"/>
    </location>
</feature>
<accession>A0AA39YB52</accession>
<keyword evidence="1" id="KW-1133">Transmembrane helix</keyword>
<proteinExistence type="predicted"/>
<sequence length="132" mass="14447">MAALLSSFSARHIPALFIAFTQFFGGLWPIFGNTPSAMLEYGLPAHVANSPEGQMGFLVGSGRTVVIGLLMGMLYSQGRYEDLDVILLQCWLRLNEKYLKGEVATRLPAITGLIQSENLYISADPPLLPFLV</sequence>
<dbReference type="Proteomes" id="UP001174936">
    <property type="component" value="Unassembled WGS sequence"/>
</dbReference>
<dbReference type="AlphaFoldDB" id="A0AA39YB52"/>
<protein>
    <submittedName>
        <fullName evidence="2">Uncharacterized protein</fullName>
    </submittedName>
</protein>
<keyword evidence="3" id="KW-1185">Reference proteome</keyword>
<feature type="transmembrane region" description="Helical" evidence="1">
    <location>
        <begin position="55"/>
        <end position="75"/>
    </location>
</feature>
<organism evidence="2 3">
    <name type="scientific">Cercophora newfieldiana</name>
    <dbReference type="NCBI Taxonomy" id="92897"/>
    <lineage>
        <taxon>Eukaryota</taxon>
        <taxon>Fungi</taxon>
        <taxon>Dikarya</taxon>
        <taxon>Ascomycota</taxon>
        <taxon>Pezizomycotina</taxon>
        <taxon>Sordariomycetes</taxon>
        <taxon>Sordariomycetidae</taxon>
        <taxon>Sordariales</taxon>
        <taxon>Lasiosphaeriaceae</taxon>
        <taxon>Cercophora</taxon>
    </lineage>
</organism>
<keyword evidence="1" id="KW-0812">Transmembrane</keyword>
<comment type="caution">
    <text evidence="2">The sequence shown here is derived from an EMBL/GenBank/DDBJ whole genome shotgun (WGS) entry which is preliminary data.</text>
</comment>